<dbReference type="OrthoDB" id="9768177at2"/>
<dbReference type="EMBL" id="FZNT01000015">
    <property type="protein sequence ID" value="SNR79605.1"/>
    <property type="molecule type" value="Genomic_DNA"/>
</dbReference>
<keyword evidence="8" id="KW-0732">Signal</keyword>
<dbReference type="SUPFAM" id="SSF49464">
    <property type="entry name" value="Carboxypeptidase regulatory domain-like"/>
    <property type="match status" value="1"/>
</dbReference>
<dbReference type="InterPro" id="IPR037066">
    <property type="entry name" value="Plug_dom_sf"/>
</dbReference>
<dbReference type="InterPro" id="IPR039426">
    <property type="entry name" value="TonB-dep_rcpt-like"/>
</dbReference>
<evidence type="ECO:0000256" key="2">
    <source>
        <dbReference type="ARBA" id="ARBA00022448"/>
    </source>
</evidence>
<accession>A0A238Z7Y1</accession>
<dbReference type="Pfam" id="PF13715">
    <property type="entry name" value="CarbopepD_reg_2"/>
    <property type="match status" value="1"/>
</dbReference>
<evidence type="ECO:0000256" key="7">
    <source>
        <dbReference type="PROSITE-ProRule" id="PRU01360"/>
    </source>
</evidence>
<dbReference type="Gene3D" id="2.170.130.10">
    <property type="entry name" value="TonB-dependent receptor, plug domain"/>
    <property type="match status" value="1"/>
</dbReference>
<dbReference type="FunFam" id="2.170.130.10:FF:000008">
    <property type="entry name" value="SusC/RagA family TonB-linked outer membrane protein"/>
    <property type="match status" value="1"/>
</dbReference>
<dbReference type="NCBIfam" id="TIGR04056">
    <property type="entry name" value="OMP_RagA_SusC"/>
    <property type="match status" value="1"/>
</dbReference>
<dbReference type="RefSeq" id="WP_089382990.1">
    <property type="nucleotide sequence ID" value="NZ_FZNT01000015.1"/>
</dbReference>
<keyword evidence="6 7" id="KW-0998">Cell outer membrane</keyword>
<evidence type="ECO:0000313" key="11">
    <source>
        <dbReference type="Proteomes" id="UP000198384"/>
    </source>
</evidence>
<dbReference type="InterPro" id="IPR023997">
    <property type="entry name" value="TonB-dep_OMP_SusC/RagA_CS"/>
</dbReference>
<dbReference type="InterPro" id="IPR023996">
    <property type="entry name" value="TonB-dep_OMP_SusC/RagA"/>
</dbReference>
<dbReference type="InterPro" id="IPR036942">
    <property type="entry name" value="Beta-barrel_TonB_sf"/>
</dbReference>
<evidence type="ECO:0000256" key="4">
    <source>
        <dbReference type="ARBA" id="ARBA00022692"/>
    </source>
</evidence>
<sequence length="985" mass="108174">MKFNECPNLKASFKYVVLIMLISFSTYAQQSTVKGKVTDSAGEPIPGVSILLKGAASGTTSNFDGDYELSIENPSRAVLVFSYVGMTTLEISVNGKNTINAVLEENVMAMEEVVVVGYGSQQKKDITGSVSVVKSEDFDSRPNTQVASLIQGRATGVQVLSSSGKPSQGLSIRIRGTNSINAGSEPLYVLDGVPTTDTRSINPSDVESITILKDASSAAIYGAQGANGVVIITTKRGTSAKPTITLDTYAGVSQVWNTLPVLNGEQYRDLMTEMGQNTDWDLYNENTDWQKEIFQSGLSQNYQVSMSGKSNNTNYYLSGGYIKQVGAVRSSEMDRANFKINLDQKVNDWLKIGTRIAYSKYSDVDINDNSSVNSGGVLLGALNTPSIIGIYNNDGTFTSNPFQNWENPIASTDGSEREYNNSRFLGNVYLEIAFLKDFTFRSNYGIDESNGIYDYFLDPYRTSYGRALKGRGVRNSDHSSYYIFENTLKYNKEIQKHKIEALVGAVSQKNYWENSAIERRNFASDGIETVNGGSEIITATAYKSEKANSSFISRINYDFNDKYLVTANFRADGSSIFGPDNRWGYFPSFSLGWRLSEENFLNESKTINNLKLRVGWGIVGNDQIDNYAYLGRVGSGANYPIGGITMPGTYPASIENLALKWEESEQTNIGVDLGLLDGRILFTADAYIKNTTDLLLNAPLPKSTGFDSAIQNVGELQNKGLEFGLNTINIDKEVVWSSTLNISFNKNEVINLVGQEIFQGGIAGRGDASLIREGLPLGTLYGYEFGGVDSATGNAYYINNAGEATFSPLAEDRKIIGDANPDFFYSFNNEVSYKGFGLTVFLQGSQGNDMLNATKIEAEGMLDPKNQSLSVINRWRNPGDETSIPRATWGSTDNSRISTRFIEDASYLRFKTITLSYNFGEKIMDELSMGSLRIYATGENLFTITNYSGFDPEVNAFGGSNTVRGIDYGTYPQTRNIIFGINATF</sequence>
<comment type="subcellular location">
    <subcellularLocation>
        <location evidence="1 7">Cell outer membrane</location>
        <topology evidence="1 7">Multi-pass membrane protein</topology>
    </subcellularLocation>
</comment>
<dbReference type="Gene3D" id="2.40.170.20">
    <property type="entry name" value="TonB-dependent receptor, beta-barrel domain"/>
    <property type="match status" value="1"/>
</dbReference>
<dbReference type="Gene3D" id="2.60.40.1120">
    <property type="entry name" value="Carboxypeptidase-like, regulatory domain"/>
    <property type="match status" value="1"/>
</dbReference>
<reference evidence="10 11" key="1">
    <citation type="submission" date="2017-06" db="EMBL/GenBank/DDBJ databases">
        <authorList>
            <person name="Kim H.J."/>
            <person name="Triplett B.A."/>
        </authorList>
    </citation>
    <scope>NUCLEOTIDE SEQUENCE [LARGE SCALE GENOMIC DNA]</scope>
    <source>
        <strain evidence="10 11">DSM 29150</strain>
    </source>
</reference>
<feature type="chain" id="PRO_5012557048" evidence="8">
    <location>
        <begin position="29"/>
        <end position="985"/>
    </location>
</feature>
<dbReference type="Proteomes" id="UP000198384">
    <property type="component" value="Unassembled WGS sequence"/>
</dbReference>
<dbReference type="NCBIfam" id="TIGR04057">
    <property type="entry name" value="SusC_RagA_signa"/>
    <property type="match status" value="1"/>
</dbReference>
<dbReference type="GO" id="GO:0009279">
    <property type="term" value="C:cell outer membrane"/>
    <property type="evidence" value="ECO:0007669"/>
    <property type="project" value="UniProtKB-SubCell"/>
</dbReference>
<evidence type="ECO:0000256" key="1">
    <source>
        <dbReference type="ARBA" id="ARBA00004571"/>
    </source>
</evidence>
<keyword evidence="11" id="KW-1185">Reference proteome</keyword>
<evidence type="ECO:0000259" key="9">
    <source>
        <dbReference type="Pfam" id="PF07715"/>
    </source>
</evidence>
<dbReference type="PROSITE" id="PS52016">
    <property type="entry name" value="TONB_DEPENDENT_REC_3"/>
    <property type="match status" value="1"/>
</dbReference>
<gene>
    <name evidence="10" type="ORF">SAMN06265371_1156</name>
</gene>
<comment type="similarity">
    <text evidence="7">Belongs to the TonB-dependent receptor family.</text>
</comment>
<evidence type="ECO:0000256" key="6">
    <source>
        <dbReference type="ARBA" id="ARBA00023237"/>
    </source>
</evidence>
<evidence type="ECO:0000256" key="3">
    <source>
        <dbReference type="ARBA" id="ARBA00022452"/>
    </source>
</evidence>
<protein>
    <submittedName>
        <fullName evidence="10">TonB-linked outer membrane protein, SusC/RagA family</fullName>
    </submittedName>
</protein>
<dbReference type="InterPro" id="IPR008969">
    <property type="entry name" value="CarboxyPept-like_regulatory"/>
</dbReference>
<dbReference type="InterPro" id="IPR012910">
    <property type="entry name" value="Plug_dom"/>
</dbReference>
<keyword evidence="3 7" id="KW-1134">Transmembrane beta strand</keyword>
<keyword evidence="5 7" id="KW-0472">Membrane</keyword>
<dbReference type="SUPFAM" id="SSF56935">
    <property type="entry name" value="Porins"/>
    <property type="match status" value="1"/>
</dbReference>
<name>A0A238Z7Y1_9FLAO</name>
<evidence type="ECO:0000256" key="8">
    <source>
        <dbReference type="SAM" id="SignalP"/>
    </source>
</evidence>
<dbReference type="AlphaFoldDB" id="A0A238Z7Y1"/>
<dbReference type="Pfam" id="PF07715">
    <property type="entry name" value="Plug"/>
    <property type="match status" value="1"/>
</dbReference>
<evidence type="ECO:0000313" key="10">
    <source>
        <dbReference type="EMBL" id="SNR79605.1"/>
    </source>
</evidence>
<organism evidence="10 11">
    <name type="scientific">Lutibacter agarilyticus</name>
    <dbReference type="NCBI Taxonomy" id="1109740"/>
    <lineage>
        <taxon>Bacteria</taxon>
        <taxon>Pseudomonadati</taxon>
        <taxon>Bacteroidota</taxon>
        <taxon>Flavobacteriia</taxon>
        <taxon>Flavobacteriales</taxon>
        <taxon>Flavobacteriaceae</taxon>
        <taxon>Lutibacter</taxon>
    </lineage>
</organism>
<feature type="signal peptide" evidence="8">
    <location>
        <begin position="1"/>
        <end position="28"/>
    </location>
</feature>
<evidence type="ECO:0000256" key="5">
    <source>
        <dbReference type="ARBA" id="ARBA00023136"/>
    </source>
</evidence>
<feature type="domain" description="TonB-dependent receptor plug" evidence="9">
    <location>
        <begin position="123"/>
        <end position="229"/>
    </location>
</feature>
<proteinExistence type="inferred from homology"/>
<keyword evidence="2 7" id="KW-0813">Transport</keyword>
<keyword evidence="4 7" id="KW-0812">Transmembrane</keyword>